<dbReference type="GO" id="GO:0000939">
    <property type="term" value="C:inner kinetochore"/>
    <property type="evidence" value="ECO:0007669"/>
    <property type="project" value="TreeGrafter"/>
</dbReference>
<gene>
    <name evidence="2" type="ORF">RHTO0S_18e01332g</name>
</gene>
<feature type="region of interest" description="Disordered" evidence="1">
    <location>
        <begin position="209"/>
        <end position="256"/>
    </location>
</feature>
<dbReference type="PANTHER" id="PTHR48208">
    <property type="entry name" value="CENTROMERE PROTEIN I"/>
    <property type="match status" value="1"/>
</dbReference>
<proteinExistence type="predicted"/>
<dbReference type="GO" id="GO:0034080">
    <property type="term" value="P:CENP-A containing chromatin assembly"/>
    <property type="evidence" value="ECO:0007669"/>
    <property type="project" value="TreeGrafter"/>
</dbReference>
<evidence type="ECO:0000313" key="2">
    <source>
        <dbReference type="EMBL" id="CDR48496.1"/>
    </source>
</evidence>
<dbReference type="OrthoDB" id="6347512at2759"/>
<dbReference type="PANTHER" id="PTHR48208:SF2">
    <property type="entry name" value="CENTROMERE PROTEIN I"/>
    <property type="match status" value="1"/>
</dbReference>
<reference evidence="2" key="1">
    <citation type="journal article" date="2014" name="Genome Announc.">
        <title>Draft genome sequence of Rhodosporidium toruloides CECT1137, an oleaginous yeast of biotechnological interest.</title>
        <authorList>
            <person name="Morin N."/>
            <person name="Calcas X."/>
            <person name="Devillers H."/>
            <person name="Durrens P."/>
            <person name="Sherman D.J."/>
            <person name="Nicaud J.-M."/>
            <person name="Neuveglise C."/>
        </authorList>
    </citation>
    <scope>NUCLEOTIDE SEQUENCE</scope>
    <source>
        <strain evidence="2">CECT1137</strain>
    </source>
</reference>
<dbReference type="EMBL" id="LK052953">
    <property type="protein sequence ID" value="CDR48496.1"/>
    <property type="molecule type" value="Genomic_DNA"/>
</dbReference>
<accession>A0A061BN58</accession>
<feature type="compositionally biased region" description="Basic and acidic residues" evidence="1">
    <location>
        <begin position="221"/>
        <end position="237"/>
    </location>
</feature>
<organism evidence="2">
    <name type="scientific">Rhodotorula toruloides</name>
    <name type="common">Yeast</name>
    <name type="synonym">Rhodosporidium toruloides</name>
    <dbReference type="NCBI Taxonomy" id="5286"/>
    <lineage>
        <taxon>Eukaryota</taxon>
        <taxon>Fungi</taxon>
        <taxon>Dikarya</taxon>
        <taxon>Basidiomycota</taxon>
        <taxon>Pucciniomycotina</taxon>
        <taxon>Microbotryomycetes</taxon>
        <taxon>Sporidiobolales</taxon>
        <taxon>Sporidiobolaceae</taxon>
        <taxon>Rhodotorula</taxon>
    </lineage>
</organism>
<evidence type="ECO:0000256" key="1">
    <source>
        <dbReference type="SAM" id="MobiDB-lite"/>
    </source>
</evidence>
<sequence>MSATLSTRLTPFLTQLSTSAPTKDAQSALIEELRKLVDEDVEGGGSGAVAEDLVRKGWGACFSGKVAPSTSLSLLLLLLPFTPLSLPLLLTLLSPLSHPSPPGPSYPLQSLALDLLLVLIEEGWVNPEAREGLDRLVGVVERGLEFGKLRESTAELLCLIVRRHHIVKHRIDFLHTLLTRLPSPPPSLHRLLETYRSFEPERVYQGIGQRRSTVGGRRKERKEVEEVRERVRRAREAAEEEGGPRAKRRKTEADTKTQLPLPITYSTDLLSPTAVPLSDVRTLPTFASRIEDLALPSQAASVLRSVSGSTKRIRVAQEEVGEEERVRSWCLLLRGGYENDRDHIERLSSWVIAQLQHELYDLEPTDAGAKRVADLFARVRELSEFAGELLEELEPFLAEYLQRWDGFTHRKLVFDLFALIKPLRFEDLYHHYLRPLETFAKADSVEGAWVADFLACLTALVSNWAVRDDWDETVSRTTAFGVLEPDAPYLDALQGILSFANKQIELACQQRPHDLTIRSASLAFYELALSLPLEFGLPVVVLPSATIMHTCLLSNEVMSLSRICGILARLREALTGASTALDINSESNTGLVTELNAHLIEFVATLWQKRFLTPADPAQSSLGFMPEDLEDLRGYGDERGQATSASFGLSTHPALATLAKDCLAVLAVERGKSISGLVGPISTSSLKQLAKEPDGLNISFNEFRPAFLEWVQEQGADGLSEFLFSSLVSLVNRRAAKSGSQTPA</sequence>
<protein>
    <submittedName>
        <fullName evidence="2">RHTO0S18e01332g1_1</fullName>
    </submittedName>
</protein>
<dbReference type="GO" id="GO:0000070">
    <property type="term" value="P:mitotic sister chromatid segregation"/>
    <property type="evidence" value="ECO:0007669"/>
    <property type="project" value="TreeGrafter"/>
</dbReference>
<name>A0A061BN58_RHOTO</name>
<dbReference type="AlphaFoldDB" id="A0A061BN58"/>